<evidence type="ECO:0000256" key="2">
    <source>
        <dbReference type="SAM" id="Phobius"/>
    </source>
</evidence>
<reference evidence="4 5" key="1">
    <citation type="submission" date="2019-10" db="EMBL/GenBank/DDBJ databases">
        <title>Whole genome shotgun sequence of Acrocarpospora corrugata NBRC 13972.</title>
        <authorList>
            <person name="Ichikawa N."/>
            <person name="Kimura A."/>
            <person name="Kitahashi Y."/>
            <person name="Komaki H."/>
            <person name="Oguchi A."/>
        </authorList>
    </citation>
    <scope>NUCLEOTIDE SEQUENCE [LARGE SCALE GENOMIC DNA]</scope>
    <source>
        <strain evidence="4 5">NBRC 13972</strain>
    </source>
</reference>
<keyword evidence="2" id="KW-1133">Transmembrane helix</keyword>
<protein>
    <submittedName>
        <fullName evidence="4">Abortive infection protein</fullName>
    </submittedName>
</protein>
<gene>
    <name evidence="4" type="ORF">Acor_83910</name>
</gene>
<dbReference type="Proteomes" id="UP000334990">
    <property type="component" value="Unassembled WGS sequence"/>
</dbReference>
<proteinExistence type="predicted"/>
<feature type="transmembrane region" description="Helical" evidence="2">
    <location>
        <begin position="61"/>
        <end position="83"/>
    </location>
</feature>
<dbReference type="Pfam" id="PF02517">
    <property type="entry name" value="Rce1-like"/>
    <property type="match status" value="1"/>
</dbReference>
<dbReference type="InterPro" id="IPR003675">
    <property type="entry name" value="Rce1/LyrA-like_dom"/>
</dbReference>
<evidence type="ECO:0000313" key="5">
    <source>
        <dbReference type="Proteomes" id="UP000334990"/>
    </source>
</evidence>
<feature type="region of interest" description="Disordered" evidence="1">
    <location>
        <begin position="193"/>
        <end position="229"/>
    </location>
</feature>
<comment type="caution">
    <text evidence="4">The sequence shown here is derived from an EMBL/GenBank/DDBJ whole genome shotgun (WGS) entry which is preliminary data.</text>
</comment>
<keyword evidence="5" id="KW-1185">Reference proteome</keyword>
<keyword evidence="2" id="KW-0472">Membrane</keyword>
<organism evidence="4 5">
    <name type="scientific">Acrocarpospora corrugata</name>
    <dbReference type="NCBI Taxonomy" id="35763"/>
    <lineage>
        <taxon>Bacteria</taxon>
        <taxon>Bacillati</taxon>
        <taxon>Actinomycetota</taxon>
        <taxon>Actinomycetes</taxon>
        <taxon>Streptosporangiales</taxon>
        <taxon>Streptosporangiaceae</taxon>
        <taxon>Acrocarpospora</taxon>
    </lineage>
</organism>
<sequence>MAGLKTVVVCCGVLAGANVMNNVVAKRWAPLTSAVATGVLLGVARREGLRNEEIGFERLRAGALIGGGLAAGVAAVYTVGIGLPRTRSLFRDERALALTRARVLEEALLQVPIGTVLLEEIAFRGVLPALLSRSVRPRTAAALSSLLFGLWHILPALDMARANPTITRLTTGDFDSLTDGDAGCDHSGSVVATANGTSGSIDPDPRARPAVDPTAEPISPESEGEARYRHSPVDLTRLVAGTVIATSAAGAAFWELRRRGGLLAPALVHIATNSFGYAASRIARRIDARSNQEQNDARSNQEQNTE</sequence>
<dbReference type="AlphaFoldDB" id="A0A5M3WE15"/>
<dbReference type="GO" id="GO:0004175">
    <property type="term" value="F:endopeptidase activity"/>
    <property type="evidence" value="ECO:0007669"/>
    <property type="project" value="UniProtKB-ARBA"/>
</dbReference>
<dbReference type="GO" id="GO:0080120">
    <property type="term" value="P:CAAX-box protein maturation"/>
    <property type="evidence" value="ECO:0007669"/>
    <property type="project" value="UniProtKB-ARBA"/>
</dbReference>
<accession>A0A5M3WE15</accession>
<keyword evidence="2" id="KW-0812">Transmembrane</keyword>
<name>A0A5M3WE15_9ACTN</name>
<evidence type="ECO:0000259" key="3">
    <source>
        <dbReference type="Pfam" id="PF02517"/>
    </source>
</evidence>
<evidence type="ECO:0000313" key="4">
    <source>
        <dbReference type="EMBL" id="GES06322.1"/>
    </source>
</evidence>
<feature type="domain" description="CAAX prenyl protease 2/Lysostaphin resistance protein A-like" evidence="3">
    <location>
        <begin position="109"/>
        <end position="274"/>
    </location>
</feature>
<evidence type="ECO:0000256" key="1">
    <source>
        <dbReference type="SAM" id="MobiDB-lite"/>
    </source>
</evidence>
<dbReference type="EMBL" id="BLAD01000149">
    <property type="protein sequence ID" value="GES06322.1"/>
    <property type="molecule type" value="Genomic_DNA"/>
</dbReference>